<dbReference type="Proteomes" id="UP001501138">
    <property type="component" value="Unassembled WGS sequence"/>
</dbReference>
<accession>A0ABN2IQP4</accession>
<comment type="caution">
    <text evidence="3">The sequence shown here is derived from an EMBL/GenBank/DDBJ whole genome shotgun (WGS) entry which is preliminary data.</text>
</comment>
<dbReference type="InterPro" id="IPR029057">
    <property type="entry name" value="PRTase-like"/>
</dbReference>
<evidence type="ECO:0000256" key="1">
    <source>
        <dbReference type="ARBA" id="ARBA00008007"/>
    </source>
</evidence>
<dbReference type="SUPFAM" id="SSF53271">
    <property type="entry name" value="PRTase-like"/>
    <property type="match status" value="1"/>
</dbReference>
<organism evidence="3 4">
    <name type="scientific">Isoptericola hypogeus</name>
    <dbReference type="NCBI Taxonomy" id="300179"/>
    <lineage>
        <taxon>Bacteria</taxon>
        <taxon>Bacillati</taxon>
        <taxon>Actinomycetota</taxon>
        <taxon>Actinomycetes</taxon>
        <taxon>Micrococcales</taxon>
        <taxon>Promicromonosporaceae</taxon>
        <taxon>Isoptericola</taxon>
    </lineage>
</organism>
<keyword evidence="4" id="KW-1185">Reference proteome</keyword>
<dbReference type="Gene3D" id="3.40.50.2020">
    <property type="match status" value="1"/>
</dbReference>
<dbReference type="InterPro" id="IPR000836">
    <property type="entry name" value="PRTase_dom"/>
</dbReference>
<sequence length="281" mass="29034">MTHADTVTRTLFRTTAGVPAPPLRWARELARLVLPVSCPGCGRADVRCCRACAALLGGALRRVERTAPRLDRLDGVPPLPVWAAARYAGPVREVVVAWKDHGRLDLDRVLGPALRRAGGEVASAVRPAAGGRTVLVVPAPSTGAARRSRGREHVAVLAAAVALGLRDGGVPACVRTALRRRGRGRDQVGLGARARGRNLAGGVVVRPRALPVDAGRPICLLVDDVLTTGATLAAAERALEAAGADVVAALVVAATPPPGDRETCTREPPFPVYPAGGVGLA</sequence>
<feature type="domain" description="Phosphoribosyltransferase" evidence="2">
    <location>
        <begin position="218"/>
        <end position="255"/>
    </location>
</feature>
<reference evidence="3 4" key="1">
    <citation type="journal article" date="2019" name="Int. J. Syst. Evol. Microbiol.">
        <title>The Global Catalogue of Microorganisms (GCM) 10K type strain sequencing project: providing services to taxonomists for standard genome sequencing and annotation.</title>
        <authorList>
            <consortium name="The Broad Institute Genomics Platform"/>
            <consortium name="The Broad Institute Genome Sequencing Center for Infectious Disease"/>
            <person name="Wu L."/>
            <person name="Ma J."/>
        </authorList>
    </citation>
    <scope>NUCLEOTIDE SEQUENCE [LARGE SCALE GENOMIC DNA]</scope>
    <source>
        <strain evidence="3 4">JCM 15589</strain>
    </source>
</reference>
<evidence type="ECO:0000313" key="3">
    <source>
        <dbReference type="EMBL" id="GAA1709822.1"/>
    </source>
</evidence>
<name>A0ABN2IQP4_9MICO</name>
<comment type="similarity">
    <text evidence="1">Belongs to the ComF/GntX family.</text>
</comment>
<proteinExistence type="inferred from homology"/>
<dbReference type="EMBL" id="BAAAPM010000002">
    <property type="protein sequence ID" value="GAA1709822.1"/>
    <property type="molecule type" value="Genomic_DNA"/>
</dbReference>
<protein>
    <submittedName>
        <fullName evidence="3">ComF family protein</fullName>
    </submittedName>
</protein>
<dbReference type="Pfam" id="PF00156">
    <property type="entry name" value="Pribosyltran"/>
    <property type="match status" value="1"/>
</dbReference>
<evidence type="ECO:0000313" key="4">
    <source>
        <dbReference type="Proteomes" id="UP001501138"/>
    </source>
</evidence>
<dbReference type="RefSeq" id="WP_344244891.1">
    <property type="nucleotide sequence ID" value="NZ_BAAAPM010000002.1"/>
</dbReference>
<dbReference type="InterPro" id="IPR051910">
    <property type="entry name" value="ComF/GntX_DNA_util-trans"/>
</dbReference>
<gene>
    <name evidence="3" type="ORF">GCM10009809_02730</name>
</gene>
<dbReference type="PANTHER" id="PTHR47505:SF1">
    <property type="entry name" value="DNA UTILIZATION PROTEIN YHGH"/>
    <property type="match status" value="1"/>
</dbReference>
<evidence type="ECO:0000259" key="2">
    <source>
        <dbReference type="Pfam" id="PF00156"/>
    </source>
</evidence>
<dbReference type="PANTHER" id="PTHR47505">
    <property type="entry name" value="DNA UTILIZATION PROTEIN YHGH"/>
    <property type="match status" value="1"/>
</dbReference>